<sequence>MALNEKLKLLRSKPTKIKNVARIFLIKYTLIKFAEDKKFNLLIKNLFIKKSP</sequence>
<accession>A0ABQ3J2C8</accession>
<proteinExistence type="predicted"/>
<evidence type="ECO:0000313" key="1">
    <source>
        <dbReference type="EMBL" id="GHE98138.1"/>
    </source>
</evidence>
<evidence type="ECO:0000313" key="2">
    <source>
        <dbReference type="Proteomes" id="UP000626370"/>
    </source>
</evidence>
<keyword evidence="2" id="KW-1185">Reference proteome</keyword>
<reference evidence="2" key="1">
    <citation type="journal article" date="2019" name="Int. J. Syst. Evol. Microbiol.">
        <title>The Global Catalogue of Microorganisms (GCM) 10K type strain sequencing project: providing services to taxonomists for standard genome sequencing and annotation.</title>
        <authorList>
            <consortium name="The Broad Institute Genomics Platform"/>
            <consortium name="The Broad Institute Genome Sequencing Center for Infectious Disease"/>
            <person name="Wu L."/>
            <person name="Ma J."/>
        </authorList>
    </citation>
    <scope>NUCLEOTIDE SEQUENCE [LARGE SCALE GENOMIC DNA]</scope>
    <source>
        <strain evidence="2">CGMCC 1.15922</strain>
    </source>
</reference>
<gene>
    <name evidence="1" type="ORF">GCM10011501_29580</name>
</gene>
<name>A0ABQ3J2C8_9GAMM</name>
<dbReference type="EMBL" id="BNAH01000013">
    <property type="protein sequence ID" value="GHE98138.1"/>
    <property type="molecule type" value="Genomic_DNA"/>
</dbReference>
<organism evidence="1 2">
    <name type="scientific">Thalassotalea profundi</name>
    <dbReference type="NCBI Taxonomy" id="2036687"/>
    <lineage>
        <taxon>Bacteria</taxon>
        <taxon>Pseudomonadati</taxon>
        <taxon>Pseudomonadota</taxon>
        <taxon>Gammaproteobacteria</taxon>
        <taxon>Alteromonadales</taxon>
        <taxon>Colwelliaceae</taxon>
        <taxon>Thalassotalea</taxon>
    </lineage>
</organism>
<comment type="caution">
    <text evidence="1">The sequence shown here is derived from an EMBL/GenBank/DDBJ whole genome shotgun (WGS) entry which is preliminary data.</text>
</comment>
<protein>
    <submittedName>
        <fullName evidence="1">Uncharacterized protein</fullName>
    </submittedName>
</protein>
<dbReference type="Proteomes" id="UP000626370">
    <property type="component" value="Unassembled WGS sequence"/>
</dbReference>